<dbReference type="SUPFAM" id="SSF57667">
    <property type="entry name" value="beta-beta-alpha zinc fingers"/>
    <property type="match status" value="4"/>
</dbReference>
<feature type="domain" description="C2H2-type" evidence="6">
    <location>
        <begin position="198"/>
        <end position="225"/>
    </location>
</feature>
<feature type="non-terminal residue" evidence="7">
    <location>
        <position position="286"/>
    </location>
</feature>
<reference evidence="7" key="1">
    <citation type="submission" date="2014-12" db="EMBL/GenBank/DDBJ databases">
        <title>Insight into the proteome of Arion vulgaris.</title>
        <authorList>
            <person name="Aradska J."/>
            <person name="Bulat T."/>
            <person name="Smidak R."/>
            <person name="Sarate P."/>
            <person name="Gangsoo J."/>
            <person name="Sialana F."/>
            <person name="Bilban M."/>
            <person name="Lubec G."/>
        </authorList>
    </citation>
    <scope>NUCLEOTIDE SEQUENCE</scope>
    <source>
        <tissue evidence="7">Skin</tissue>
    </source>
</reference>
<dbReference type="InterPro" id="IPR036236">
    <property type="entry name" value="Znf_C2H2_sf"/>
</dbReference>
<evidence type="ECO:0000256" key="2">
    <source>
        <dbReference type="ARBA" id="ARBA00022737"/>
    </source>
</evidence>
<sequence length="286" mass="33076">HPETFTAVDHEGGIVVCSNVHQWDGEVTEWQEHLTVQDLAAFTFDPITLQPTQNCLVAVVSESDQQTAETLQNLQIETIKQEFEQPVELEIHSEIQEQPARSLRNHSTAKMYHCDRCSFSCDYKSTYKKHIRKHAVIKNYKCAHCEYMCDELSRMKKHLLVHTDQKTLTCEICDYTCKSKNTFNQHMKSHTSAESSMFQCAQCEYACKSAAGLKSHLARHLGENLYNCDLCDVTCRSAYLLKKHKFNHGQKPVQCQYCSYSCVQQQQMNIHLLQHTFEYPFCCPMC</sequence>
<dbReference type="SMART" id="SM00355">
    <property type="entry name" value="ZnF_C2H2"/>
    <property type="match status" value="6"/>
</dbReference>
<name>A0A0B7ASP3_9EUPU</name>
<accession>A0A0B7ASP3</accession>
<dbReference type="PANTHER" id="PTHR24379">
    <property type="entry name" value="KRAB AND ZINC FINGER DOMAIN-CONTAINING"/>
    <property type="match status" value="1"/>
</dbReference>
<feature type="non-terminal residue" evidence="7">
    <location>
        <position position="1"/>
    </location>
</feature>
<dbReference type="Gene3D" id="3.30.160.60">
    <property type="entry name" value="Classic Zinc Finger"/>
    <property type="match status" value="4"/>
</dbReference>
<evidence type="ECO:0000259" key="6">
    <source>
        <dbReference type="PROSITE" id="PS50157"/>
    </source>
</evidence>
<organism evidence="7">
    <name type="scientific">Arion vulgaris</name>
    <dbReference type="NCBI Taxonomy" id="1028688"/>
    <lineage>
        <taxon>Eukaryota</taxon>
        <taxon>Metazoa</taxon>
        <taxon>Spiralia</taxon>
        <taxon>Lophotrochozoa</taxon>
        <taxon>Mollusca</taxon>
        <taxon>Gastropoda</taxon>
        <taxon>Heterobranchia</taxon>
        <taxon>Euthyneura</taxon>
        <taxon>Panpulmonata</taxon>
        <taxon>Eupulmonata</taxon>
        <taxon>Stylommatophora</taxon>
        <taxon>Helicina</taxon>
        <taxon>Arionoidea</taxon>
        <taxon>Arionidae</taxon>
        <taxon>Arion</taxon>
    </lineage>
</organism>
<evidence type="ECO:0000256" key="1">
    <source>
        <dbReference type="ARBA" id="ARBA00022723"/>
    </source>
</evidence>
<dbReference type="PANTHER" id="PTHR24379:SF121">
    <property type="entry name" value="C2H2-TYPE DOMAIN-CONTAINING PROTEIN"/>
    <property type="match status" value="1"/>
</dbReference>
<evidence type="ECO:0000256" key="3">
    <source>
        <dbReference type="ARBA" id="ARBA00022771"/>
    </source>
</evidence>
<dbReference type="AlphaFoldDB" id="A0A0B7ASP3"/>
<feature type="domain" description="C2H2-type" evidence="6">
    <location>
        <begin position="168"/>
        <end position="195"/>
    </location>
</feature>
<keyword evidence="1" id="KW-0479">Metal-binding</keyword>
<proteinExistence type="predicted"/>
<evidence type="ECO:0000256" key="4">
    <source>
        <dbReference type="ARBA" id="ARBA00022833"/>
    </source>
</evidence>
<dbReference type="InterPro" id="IPR013087">
    <property type="entry name" value="Znf_C2H2_type"/>
</dbReference>
<dbReference type="Pfam" id="PF12874">
    <property type="entry name" value="zf-met"/>
    <property type="match status" value="2"/>
</dbReference>
<evidence type="ECO:0000313" key="7">
    <source>
        <dbReference type="EMBL" id="CEK82976.1"/>
    </source>
</evidence>
<keyword evidence="3 5" id="KW-0863">Zinc-finger</keyword>
<feature type="domain" description="C2H2-type" evidence="6">
    <location>
        <begin position="253"/>
        <end position="280"/>
    </location>
</feature>
<dbReference type="GO" id="GO:0008270">
    <property type="term" value="F:zinc ion binding"/>
    <property type="evidence" value="ECO:0007669"/>
    <property type="project" value="UniProtKB-KW"/>
</dbReference>
<dbReference type="PROSITE" id="PS50157">
    <property type="entry name" value="ZINC_FINGER_C2H2_2"/>
    <property type="match status" value="4"/>
</dbReference>
<keyword evidence="4" id="KW-0862">Zinc</keyword>
<dbReference type="EMBL" id="HACG01036111">
    <property type="protein sequence ID" value="CEK82976.1"/>
    <property type="molecule type" value="Transcribed_RNA"/>
</dbReference>
<evidence type="ECO:0000256" key="5">
    <source>
        <dbReference type="PROSITE-ProRule" id="PRU00042"/>
    </source>
</evidence>
<feature type="domain" description="C2H2-type" evidence="6">
    <location>
        <begin position="140"/>
        <end position="167"/>
    </location>
</feature>
<gene>
    <name evidence="7" type="primary">ORF134564</name>
</gene>
<keyword evidence="2" id="KW-0677">Repeat</keyword>
<dbReference type="PROSITE" id="PS00028">
    <property type="entry name" value="ZINC_FINGER_C2H2_1"/>
    <property type="match status" value="6"/>
</dbReference>
<protein>
    <recommendedName>
        <fullName evidence="6">C2H2-type domain-containing protein</fullName>
    </recommendedName>
</protein>